<dbReference type="OrthoDB" id="8110916at2759"/>
<evidence type="ECO:0000256" key="5">
    <source>
        <dbReference type="ARBA" id="ARBA00023239"/>
    </source>
</evidence>
<keyword evidence="5 6" id="KW-0456">Lyase</keyword>
<keyword evidence="10" id="KW-1185">Reference proteome</keyword>
<dbReference type="GO" id="GO:0046496">
    <property type="term" value="P:nicotinamide nucleotide metabolic process"/>
    <property type="evidence" value="ECO:0007669"/>
    <property type="project" value="UniProtKB-UniRule"/>
</dbReference>
<comment type="cofactor">
    <cofactor evidence="6">
        <name>Mg(2+)</name>
        <dbReference type="ChEBI" id="CHEBI:18420"/>
    </cofactor>
</comment>
<reference evidence="9" key="2">
    <citation type="submission" date="2013-10" db="EMBL/GenBank/DDBJ databases">
        <authorList>
            <person name="Aslett M."/>
        </authorList>
    </citation>
    <scope>NUCLEOTIDE SEQUENCE [LARGE SCALE GENOMIC DNA]</scope>
    <source>
        <strain evidence="9">Houghton</strain>
    </source>
</reference>
<feature type="binding site" evidence="6">
    <location>
        <begin position="464"/>
        <end position="468"/>
    </location>
    <ligand>
        <name>ATP</name>
        <dbReference type="ChEBI" id="CHEBI:30616"/>
    </ligand>
</feature>
<name>U6MGI6_9EIME</name>
<proteinExistence type="inferred from homology"/>
<keyword evidence="3" id="KW-0521">NADP</keyword>
<comment type="catalytic activity">
    <reaction evidence="6">
        <text>(6S)-NADPHX + ATP = ADP + phosphate + NADPH + H(+)</text>
        <dbReference type="Rhea" id="RHEA:32231"/>
        <dbReference type="ChEBI" id="CHEBI:15378"/>
        <dbReference type="ChEBI" id="CHEBI:30616"/>
        <dbReference type="ChEBI" id="CHEBI:43474"/>
        <dbReference type="ChEBI" id="CHEBI:57783"/>
        <dbReference type="ChEBI" id="CHEBI:64076"/>
        <dbReference type="ChEBI" id="CHEBI:456216"/>
        <dbReference type="EC" id="4.2.1.93"/>
    </reaction>
</comment>
<feature type="binding site" evidence="6">
    <location>
        <begin position="399"/>
        <end position="405"/>
    </location>
    <ligand>
        <name>(6S)-NADPHX</name>
        <dbReference type="ChEBI" id="CHEBI:64076"/>
    </ligand>
</feature>
<feature type="domain" description="YjeF C-terminal" evidence="8">
    <location>
        <begin position="112"/>
        <end position="595"/>
    </location>
</feature>
<evidence type="ECO:0000256" key="3">
    <source>
        <dbReference type="ARBA" id="ARBA00022857"/>
    </source>
</evidence>
<dbReference type="InterPro" id="IPR000631">
    <property type="entry name" value="CARKD"/>
</dbReference>
<dbReference type="PANTHER" id="PTHR12592:SF0">
    <property type="entry name" value="ATP-DEPENDENT (S)-NAD(P)H-HYDRATE DEHYDRATASE"/>
    <property type="match status" value="1"/>
</dbReference>
<dbReference type="RefSeq" id="XP_013440488.1">
    <property type="nucleotide sequence ID" value="XM_013585034.1"/>
</dbReference>
<protein>
    <recommendedName>
        <fullName evidence="6">ATP-dependent (S)-NAD(P)H-hydrate dehydratase</fullName>
        <ecNumber evidence="6">4.2.1.93</ecNumber>
    </recommendedName>
    <alternativeName>
        <fullName evidence="6">ATP-dependent NAD(P)HX dehydratase</fullName>
    </alternativeName>
</protein>
<feature type="region of interest" description="Disordered" evidence="7">
    <location>
        <begin position="239"/>
        <end position="286"/>
    </location>
</feature>
<dbReference type="GeneID" id="25473736"/>
<comment type="function">
    <text evidence="6">Catalyzes the dehydration of the S-form of NAD(P)HX at the expense of ATP, which is converted to ADP. Together with NAD(P)HX epimerase, which catalyzes the epimerization of the S- and R-forms, the enzyme allows the repair of both epimers of NAD(P)HX, a damaged form of NAD(P)H that is a result of enzymatic or heat-dependent hydration.</text>
</comment>
<keyword evidence="2 6" id="KW-0067">ATP-binding</keyword>
<keyword evidence="1 6" id="KW-0547">Nucleotide-binding</keyword>
<evidence type="ECO:0000256" key="7">
    <source>
        <dbReference type="SAM" id="MobiDB-lite"/>
    </source>
</evidence>
<keyword evidence="4 6" id="KW-0520">NAD</keyword>
<sequence length="606" mass="66242">MFGCLRGLWRPHCSNLSVTIRATPCLLRLQRQQQLLNTYLLHTCNNYGEYRASLADEAAPRRIKPESSSQLAPEQSSASMSSTLQPHSKMASLLVLTKEEVDVAQKATDGWLKVVERALLPPLDFKEHKGRYGKVCVIGGSAMFTGAPYFAASAALRMGADLATVITTPSAAMAIKAYSPELLVYPILPCRYGAERGKPNEQDPQFDYQLELARLKVHAEPLLRKVDVVVIGPGLGGSSNYRFHEEHDTKQQQAQQQHHPRQGKQQEQQEQQHKQKSLDKSGSGGRLSHFLREAIDDVHKVVRGSSSSSVGADHKAAATTTDRTNPATIDHAITKQAILEAEAAAAVTQKAAIFLLRLCMQMKKPLVLDADMLRILSIPGHEHYLSLLEGYDQAVLTPNGHELEQLLRALRRRQAAGDGEQHGPTGWNSYAAHGLLPASLEAEGVTQHLAETVALLRGPCVFAKGRVDLLGAFDAKEDLEGCQRVYMAVAGLDPRYFGSPKRSGGQGDVLCGVLAEALVWSERGRALELKQVEEETAKLGLVVPFGGRPSAPYLFLMHAASLITRQAAFLAYKHHGRSMTAEHILDRLSAAAAIAFPSSWFQQSSL</sequence>
<evidence type="ECO:0000256" key="4">
    <source>
        <dbReference type="ARBA" id="ARBA00023027"/>
    </source>
</evidence>
<gene>
    <name evidence="9" type="ORF">ENH_00035730</name>
</gene>
<feature type="binding site" evidence="6">
    <location>
        <position position="234"/>
    </location>
    <ligand>
        <name>(6S)-NADPHX</name>
        <dbReference type="ChEBI" id="CHEBI:64076"/>
    </ligand>
</feature>
<dbReference type="Pfam" id="PF01256">
    <property type="entry name" value="Carb_kinase"/>
    <property type="match status" value="1"/>
</dbReference>
<dbReference type="VEuPathDB" id="ToxoDB:ENH_00035730"/>
<accession>U6MGI6</accession>
<feature type="compositionally biased region" description="Low complexity" evidence="7">
    <location>
        <begin position="251"/>
        <end position="269"/>
    </location>
</feature>
<dbReference type="GO" id="GO:0047453">
    <property type="term" value="F:ATP-dependent NAD(P)H-hydrate dehydratase activity"/>
    <property type="evidence" value="ECO:0007669"/>
    <property type="project" value="UniProtKB-UniRule"/>
</dbReference>
<evidence type="ECO:0000313" key="10">
    <source>
        <dbReference type="Proteomes" id="UP000030754"/>
    </source>
</evidence>
<keyword evidence="6" id="KW-0597">Phosphoprotein</keyword>
<evidence type="ECO:0000259" key="8">
    <source>
        <dbReference type="PROSITE" id="PS51383"/>
    </source>
</evidence>
<organism evidence="9 10">
    <name type="scientific">Eimeria necatrix</name>
    <dbReference type="NCBI Taxonomy" id="51315"/>
    <lineage>
        <taxon>Eukaryota</taxon>
        <taxon>Sar</taxon>
        <taxon>Alveolata</taxon>
        <taxon>Apicomplexa</taxon>
        <taxon>Conoidasida</taxon>
        <taxon>Coccidia</taxon>
        <taxon>Eucoccidiorida</taxon>
        <taxon>Eimeriorina</taxon>
        <taxon>Eimeriidae</taxon>
        <taxon>Eimeria</taxon>
    </lineage>
</organism>
<evidence type="ECO:0000313" key="9">
    <source>
        <dbReference type="EMBL" id="CDJ63126.1"/>
    </source>
</evidence>
<reference evidence="9" key="1">
    <citation type="submission" date="2013-10" db="EMBL/GenBank/DDBJ databases">
        <title>Genomic analysis of the causative agents of coccidiosis in chickens.</title>
        <authorList>
            <person name="Reid A.J."/>
            <person name="Blake D."/>
            <person name="Billington K."/>
            <person name="Browne H."/>
            <person name="Dunn M."/>
            <person name="Hung S."/>
            <person name="Kawahara F."/>
            <person name="Miranda-Saavedra D."/>
            <person name="Mourier T."/>
            <person name="Nagra H."/>
            <person name="Otto T.D."/>
            <person name="Rawlings N."/>
            <person name="Sanchez A."/>
            <person name="Sanders M."/>
            <person name="Subramaniam C."/>
            <person name="Tay Y."/>
            <person name="Dear P."/>
            <person name="Doerig C."/>
            <person name="Gruber A."/>
            <person name="Parkinson J."/>
            <person name="Shirley M."/>
            <person name="Wan K.L."/>
            <person name="Berriman M."/>
            <person name="Tomley F."/>
            <person name="Pain A."/>
        </authorList>
    </citation>
    <scope>NUCLEOTIDE SEQUENCE [LARGE SCALE GENOMIC DNA]</scope>
    <source>
        <strain evidence="9">Houghton</strain>
    </source>
</reference>
<dbReference type="Gene3D" id="3.40.1190.20">
    <property type="match status" value="2"/>
</dbReference>
<dbReference type="GO" id="GO:0005524">
    <property type="term" value="F:ATP binding"/>
    <property type="evidence" value="ECO:0007669"/>
    <property type="project" value="UniProtKB-KW"/>
</dbReference>
<evidence type="ECO:0000256" key="1">
    <source>
        <dbReference type="ARBA" id="ARBA00022741"/>
    </source>
</evidence>
<comment type="catalytic activity">
    <reaction evidence="6">
        <text>(6S)-NADHX + ATP = ADP + phosphate + NADH + H(+)</text>
        <dbReference type="Rhea" id="RHEA:19017"/>
        <dbReference type="ChEBI" id="CHEBI:15378"/>
        <dbReference type="ChEBI" id="CHEBI:30616"/>
        <dbReference type="ChEBI" id="CHEBI:43474"/>
        <dbReference type="ChEBI" id="CHEBI:57945"/>
        <dbReference type="ChEBI" id="CHEBI:64074"/>
        <dbReference type="ChEBI" id="CHEBI:456216"/>
        <dbReference type="EC" id="4.2.1.93"/>
    </reaction>
</comment>
<dbReference type="CDD" id="cd01171">
    <property type="entry name" value="YXKO-related"/>
    <property type="match status" value="1"/>
</dbReference>
<feature type="region of interest" description="Disordered" evidence="7">
    <location>
        <begin position="58"/>
        <end position="84"/>
    </location>
</feature>
<comment type="similarity">
    <text evidence="6">Belongs to the NnrD/CARKD family.</text>
</comment>
<evidence type="ECO:0000256" key="6">
    <source>
        <dbReference type="HAMAP-Rule" id="MF_03157"/>
    </source>
</evidence>
<feature type="compositionally biased region" description="Basic and acidic residues" evidence="7">
    <location>
        <begin position="270"/>
        <end position="279"/>
    </location>
</feature>
<dbReference type="PANTHER" id="PTHR12592">
    <property type="entry name" value="ATP-DEPENDENT (S)-NAD(P)H-HYDRATE DEHYDRATASE FAMILY MEMBER"/>
    <property type="match status" value="1"/>
</dbReference>
<feature type="compositionally biased region" description="Polar residues" evidence="7">
    <location>
        <begin position="66"/>
        <end position="84"/>
    </location>
</feature>
<dbReference type="AlphaFoldDB" id="U6MGI6"/>
<dbReference type="EC" id="4.2.1.93" evidence="6"/>
<feature type="binding site" evidence="6">
    <location>
        <begin position="498"/>
        <end position="507"/>
    </location>
    <ligand>
        <name>ATP</name>
        <dbReference type="ChEBI" id="CHEBI:30616"/>
    </ligand>
</feature>
<dbReference type="SUPFAM" id="SSF53613">
    <property type="entry name" value="Ribokinase-like"/>
    <property type="match status" value="2"/>
</dbReference>
<dbReference type="HAMAP" id="MF_01965">
    <property type="entry name" value="NADHX_dehydratase"/>
    <property type="match status" value="1"/>
</dbReference>
<feature type="binding site" evidence="6">
    <location>
        <position position="508"/>
    </location>
    <ligand>
        <name>(6S)-NADPHX</name>
        <dbReference type="ChEBI" id="CHEBI:64076"/>
    </ligand>
</feature>
<dbReference type="EMBL" id="HG722714">
    <property type="protein sequence ID" value="CDJ63126.1"/>
    <property type="molecule type" value="Genomic_DNA"/>
</dbReference>
<evidence type="ECO:0000256" key="2">
    <source>
        <dbReference type="ARBA" id="ARBA00022840"/>
    </source>
</evidence>
<dbReference type="InterPro" id="IPR029056">
    <property type="entry name" value="Ribokinase-like"/>
</dbReference>
<dbReference type="GO" id="GO:0110051">
    <property type="term" value="P:metabolite repair"/>
    <property type="evidence" value="ECO:0007669"/>
    <property type="project" value="TreeGrafter"/>
</dbReference>
<dbReference type="Proteomes" id="UP000030754">
    <property type="component" value="Unassembled WGS sequence"/>
</dbReference>
<dbReference type="PROSITE" id="PS51383">
    <property type="entry name" value="YJEF_C_3"/>
    <property type="match status" value="1"/>
</dbReference>